<proteinExistence type="predicted"/>
<protein>
    <submittedName>
        <fullName evidence="1">Uncharacterized protein</fullName>
    </submittedName>
</protein>
<organism evidence="1 2">
    <name type="scientific">Porphyridium purpureum</name>
    <name type="common">Red alga</name>
    <name type="synonym">Porphyridium cruentum</name>
    <dbReference type="NCBI Taxonomy" id="35688"/>
    <lineage>
        <taxon>Eukaryota</taxon>
        <taxon>Rhodophyta</taxon>
        <taxon>Bangiophyceae</taxon>
        <taxon>Porphyridiales</taxon>
        <taxon>Porphyridiaceae</taxon>
        <taxon>Porphyridium</taxon>
    </lineage>
</organism>
<dbReference type="AlphaFoldDB" id="A0A5J4Z0R1"/>
<dbReference type="Proteomes" id="UP000324585">
    <property type="component" value="Unassembled WGS sequence"/>
</dbReference>
<name>A0A5J4Z0R1_PORPP</name>
<evidence type="ECO:0000313" key="2">
    <source>
        <dbReference type="Proteomes" id="UP000324585"/>
    </source>
</evidence>
<keyword evidence="2" id="KW-1185">Reference proteome</keyword>
<dbReference type="EMBL" id="VRMN01000002">
    <property type="protein sequence ID" value="KAA8496712.1"/>
    <property type="molecule type" value="Genomic_DNA"/>
</dbReference>
<sequence>MGTRMLVSNLVDEVQMHLAASFVLKYDVTMLRKVEMSSLDCRLDSKLCSNNARQLVCKGNCCLPEAPRAQCASARLCDDPGRTGAYVQDLKHVGDHQACARGSAAGGSAIDLDVNGTKKI</sequence>
<gene>
    <name evidence="1" type="ORF">FVE85_0441</name>
</gene>
<accession>A0A5J4Z0R1</accession>
<evidence type="ECO:0000313" key="1">
    <source>
        <dbReference type="EMBL" id="KAA8496712.1"/>
    </source>
</evidence>
<comment type="caution">
    <text evidence="1">The sequence shown here is derived from an EMBL/GenBank/DDBJ whole genome shotgun (WGS) entry which is preliminary data.</text>
</comment>
<reference evidence="2" key="1">
    <citation type="journal article" date="2019" name="Nat. Commun.">
        <title>Expansion of phycobilisome linker gene families in mesophilic red algae.</title>
        <authorList>
            <person name="Lee J."/>
            <person name="Kim D."/>
            <person name="Bhattacharya D."/>
            <person name="Yoon H.S."/>
        </authorList>
    </citation>
    <scope>NUCLEOTIDE SEQUENCE [LARGE SCALE GENOMIC DNA]</scope>
    <source>
        <strain evidence="2">CCMP 1328</strain>
    </source>
</reference>